<evidence type="ECO:0000313" key="3">
    <source>
        <dbReference type="Proteomes" id="UP000237438"/>
    </source>
</evidence>
<name>A0A2S4PU95_9PEZI</name>
<evidence type="ECO:0000313" key="2">
    <source>
        <dbReference type="EMBL" id="POS85577.1"/>
    </source>
</evidence>
<dbReference type="InterPro" id="IPR036691">
    <property type="entry name" value="Endo/exonu/phosph_ase_sf"/>
</dbReference>
<sequence>MNTNDTSFVLYDPASPNAYDPFQSPIDHIDRPSSAQSINPRFLDLDDPSHLAELPLSHDEVIPVVGPLKVALLSKKKEAEQRASEAEILFGPIANILDLHCASNPHMPVRQACALNIFRDELMEVASKHFEAYIRGTPAQLTSIHDRQKKLLAENANVHTPKSKKSYASAARSSSTTTILPSESKKKNLNNSQLGPDKDLLANVLSTKTVFTLCPSKGNMNALETKISTSKICGEVRIEKASPWTSYLPVTADSVFEVITYVAGTSPVSVTPSKDNEEVPETSSTTWIVRLPERHNQLPRALFLFGCRTLTWILPRRTTVSQCTRCWLWHNSRACSSTPRCRQSGSSQYIEANHKNLYAGPADHKFPPRCIHCRGPHLSDSSSCELRPKATCPPKSKEQISTIRRMYTEERLKCQTKAGCLKPLAQNSASQIKNIASSPLTSNSTFVVVTITSPSSNASNIKQNTTQDRATLEITLASKHRAQHKNPFETNDLFMNSNQNLMKNNSPLTILSLNVGSGANSHGITLNQAHQLALDLILLQEPYIYHDRSRRITKKHPSYESYSPNIDRMTNRPRVITYVRKGLGLKTEQILLESRDLIILCLHSPTGKTLNIINMYNASYNPQGQSAIQLLYTFSNSFFKNSCLLQGDFNLHHNRWQPSWSRSPTPGADNFVE</sequence>
<gene>
    <name evidence="2" type="ORF">EPUL_003372</name>
</gene>
<dbReference type="SUPFAM" id="SSF56219">
    <property type="entry name" value="DNase I-like"/>
    <property type="match status" value="1"/>
</dbReference>
<dbReference type="EMBL" id="PEDP01000559">
    <property type="protein sequence ID" value="POS85577.1"/>
    <property type="molecule type" value="Genomic_DNA"/>
</dbReference>
<dbReference type="Proteomes" id="UP000237438">
    <property type="component" value="Unassembled WGS sequence"/>
</dbReference>
<reference evidence="2 3" key="1">
    <citation type="submission" date="2017-10" db="EMBL/GenBank/DDBJ databases">
        <title>Development of genomic resources for the powdery mildew, Erysiphe pulchra.</title>
        <authorList>
            <person name="Wadl P.A."/>
            <person name="Mack B.M."/>
            <person name="Moore G."/>
            <person name="Beltz S.B."/>
        </authorList>
    </citation>
    <scope>NUCLEOTIDE SEQUENCE [LARGE SCALE GENOMIC DNA]</scope>
    <source>
        <strain evidence="2">Cflorida</strain>
    </source>
</reference>
<feature type="compositionally biased region" description="Low complexity" evidence="1">
    <location>
        <begin position="166"/>
        <end position="178"/>
    </location>
</feature>
<dbReference type="OrthoDB" id="3561817at2759"/>
<protein>
    <recommendedName>
        <fullName evidence="4">Endonuclease/exonuclease/phosphatase domain-containing protein</fullName>
    </recommendedName>
</protein>
<proteinExistence type="predicted"/>
<evidence type="ECO:0000256" key="1">
    <source>
        <dbReference type="SAM" id="MobiDB-lite"/>
    </source>
</evidence>
<keyword evidence="3" id="KW-1185">Reference proteome</keyword>
<evidence type="ECO:0008006" key="4">
    <source>
        <dbReference type="Google" id="ProtNLM"/>
    </source>
</evidence>
<feature type="region of interest" description="Disordered" evidence="1">
    <location>
        <begin position="160"/>
        <end position="194"/>
    </location>
</feature>
<accession>A0A2S4PU95</accession>
<dbReference type="AlphaFoldDB" id="A0A2S4PU95"/>
<organism evidence="2 3">
    <name type="scientific">Erysiphe pulchra</name>
    <dbReference type="NCBI Taxonomy" id="225359"/>
    <lineage>
        <taxon>Eukaryota</taxon>
        <taxon>Fungi</taxon>
        <taxon>Dikarya</taxon>
        <taxon>Ascomycota</taxon>
        <taxon>Pezizomycotina</taxon>
        <taxon>Leotiomycetes</taxon>
        <taxon>Erysiphales</taxon>
        <taxon>Erysiphaceae</taxon>
        <taxon>Erysiphe</taxon>
    </lineage>
</organism>
<comment type="caution">
    <text evidence="2">The sequence shown here is derived from an EMBL/GenBank/DDBJ whole genome shotgun (WGS) entry which is preliminary data.</text>
</comment>
<dbReference type="Gene3D" id="3.60.10.10">
    <property type="entry name" value="Endonuclease/exonuclease/phosphatase"/>
    <property type="match status" value="1"/>
</dbReference>